<evidence type="ECO:0000256" key="1">
    <source>
        <dbReference type="SAM" id="MobiDB-lite"/>
    </source>
</evidence>
<gene>
    <name evidence="2" type="ORF">BO85DRAFT_470791</name>
</gene>
<dbReference type="Proteomes" id="UP000249526">
    <property type="component" value="Unassembled WGS sequence"/>
</dbReference>
<dbReference type="GeneID" id="37165825"/>
<evidence type="ECO:0000313" key="3">
    <source>
        <dbReference type="Proteomes" id="UP000249526"/>
    </source>
</evidence>
<dbReference type="EMBL" id="KZ825070">
    <property type="protein sequence ID" value="RAH54958.1"/>
    <property type="molecule type" value="Genomic_DNA"/>
</dbReference>
<evidence type="ECO:0000313" key="2">
    <source>
        <dbReference type="EMBL" id="RAH54958.1"/>
    </source>
</evidence>
<proteinExistence type="predicted"/>
<feature type="compositionally biased region" description="Pro residues" evidence="1">
    <location>
        <begin position="125"/>
        <end position="135"/>
    </location>
</feature>
<feature type="region of interest" description="Disordered" evidence="1">
    <location>
        <begin position="116"/>
        <end position="135"/>
    </location>
</feature>
<accession>A0A8G1QW45</accession>
<sequence>MTLTPPTRQIYTTSDRITDFLHHIITQDAPTTILLICSTKEQFLEQLLLASSSGSEEHHHQHNHILTKNTIGVLSKSSSIKLVYCPTLEHLRAYLSVIRSPEDGVGLQRELLTTTAEEKERQTKQPPPPPSPPSLPLMAILNPLALHVPTSEFSAQGLLRTFAAVVEVADRGGMDLVLCECRDVGDSMGSGSGNGKEEVSWHTQVPLLNSSVRVGEESTSYRGGGVPVKRVVQRWFEFNDNEAPITDTTIIDA</sequence>
<reference evidence="2 3" key="1">
    <citation type="submission" date="2018-02" db="EMBL/GenBank/DDBJ databases">
        <title>The genomes of Aspergillus section Nigri reveals drivers in fungal speciation.</title>
        <authorList>
            <consortium name="DOE Joint Genome Institute"/>
            <person name="Vesth T.C."/>
            <person name="Nybo J."/>
            <person name="Theobald S."/>
            <person name="Brandl J."/>
            <person name="Frisvad J.C."/>
            <person name="Nielsen K.F."/>
            <person name="Lyhne E.K."/>
            <person name="Kogle M.E."/>
            <person name="Kuo A."/>
            <person name="Riley R."/>
            <person name="Clum A."/>
            <person name="Nolan M."/>
            <person name="Lipzen A."/>
            <person name="Salamov A."/>
            <person name="Henrissat B."/>
            <person name="Wiebenga A."/>
            <person name="De vries R.P."/>
            <person name="Grigoriev I.V."/>
            <person name="Mortensen U.H."/>
            <person name="Andersen M.R."/>
            <person name="Baker S.E."/>
        </authorList>
    </citation>
    <scope>NUCLEOTIDE SEQUENCE [LARGE SCALE GENOMIC DNA]</scope>
    <source>
        <strain evidence="2 3">CBS 112811</strain>
    </source>
</reference>
<keyword evidence="3" id="KW-1185">Reference proteome</keyword>
<name>A0A8G1QW45_9EURO</name>
<organism evidence="2 3">
    <name type="scientific">Aspergillus piperis CBS 112811</name>
    <dbReference type="NCBI Taxonomy" id="1448313"/>
    <lineage>
        <taxon>Eukaryota</taxon>
        <taxon>Fungi</taxon>
        <taxon>Dikarya</taxon>
        <taxon>Ascomycota</taxon>
        <taxon>Pezizomycotina</taxon>
        <taxon>Eurotiomycetes</taxon>
        <taxon>Eurotiomycetidae</taxon>
        <taxon>Eurotiales</taxon>
        <taxon>Aspergillaceae</taxon>
        <taxon>Aspergillus</taxon>
        <taxon>Aspergillus subgen. Circumdati</taxon>
    </lineage>
</organism>
<dbReference type="RefSeq" id="XP_025512880.1">
    <property type="nucleotide sequence ID" value="XM_025662423.1"/>
</dbReference>
<dbReference type="AlphaFoldDB" id="A0A8G1QW45"/>
<protein>
    <submittedName>
        <fullName evidence="2">Uncharacterized protein</fullName>
    </submittedName>
</protein>